<dbReference type="InterPro" id="IPR036250">
    <property type="entry name" value="AcylCo_DH-like_C"/>
</dbReference>
<dbReference type="GO" id="GO:0016627">
    <property type="term" value="F:oxidoreductase activity, acting on the CH-CH group of donors"/>
    <property type="evidence" value="ECO:0007669"/>
    <property type="project" value="InterPro"/>
</dbReference>
<dbReference type="RefSeq" id="WP_271318497.1">
    <property type="nucleotide sequence ID" value="NZ_JAAGKO020000025.1"/>
</dbReference>
<sequence>MSTSMMECERTGRDAGLAAGLALTLRGTAVADIAPGRYAAVPDKDLPDGAAVRRHRLADGEGIVFLECPGERPADAEGLAGTGRLLAAVRLGLVRRTLDQAVEHLSDRLSGGEPLIRKQLITGAVADVMADVEMLREYATGQAEPVALADVHNRIDDLGWQVTKLFGAAGYLADSPGGALYVSALAANTWVPRTEVER</sequence>
<protein>
    <submittedName>
        <fullName evidence="4">Acyl-CoA dehydrogenase family protein</fullName>
    </submittedName>
</protein>
<reference evidence="4 5" key="1">
    <citation type="submission" date="2023-05" db="EMBL/GenBank/DDBJ databases">
        <title>Streptantibioticus silvisoli sp. nov., acidotolerant actinomycetes 1 from pine litter.</title>
        <authorList>
            <person name="Swiecimska M."/>
            <person name="Golinska P."/>
            <person name="Sangal V."/>
            <person name="Wachnowicz B."/>
            <person name="Goodfellow M."/>
        </authorList>
    </citation>
    <scope>NUCLEOTIDE SEQUENCE</scope>
    <source>
        <strain evidence="4">SL13</strain>
        <strain evidence="3 5">SL54</strain>
    </source>
</reference>
<dbReference type="InterPro" id="IPR009075">
    <property type="entry name" value="AcylCo_DH/oxidase_C"/>
</dbReference>
<dbReference type="Gene3D" id="1.20.140.10">
    <property type="entry name" value="Butyryl-CoA Dehydrogenase, subunit A, domain 3"/>
    <property type="match status" value="1"/>
</dbReference>
<evidence type="ECO:0000256" key="1">
    <source>
        <dbReference type="ARBA" id="ARBA00022630"/>
    </source>
</evidence>
<dbReference type="Proteomes" id="UP001156398">
    <property type="component" value="Unassembled WGS sequence"/>
</dbReference>
<comment type="caution">
    <text evidence="4">The sequence shown here is derived from an EMBL/GenBank/DDBJ whole genome shotgun (WGS) entry which is preliminary data.</text>
</comment>
<evidence type="ECO:0000313" key="4">
    <source>
        <dbReference type="EMBL" id="MDI5970921.1"/>
    </source>
</evidence>
<proteinExistence type="predicted"/>
<dbReference type="AlphaFoldDB" id="A0AA90H439"/>
<keyword evidence="5" id="KW-1185">Reference proteome</keyword>
<dbReference type="Pfam" id="PF00441">
    <property type="entry name" value="Acyl-CoA_dh_1"/>
    <property type="match status" value="1"/>
</dbReference>
<dbReference type="SUPFAM" id="SSF47203">
    <property type="entry name" value="Acyl-CoA dehydrogenase C-terminal domain-like"/>
    <property type="match status" value="1"/>
</dbReference>
<organism evidence="4">
    <name type="scientific">Streptantibioticus silvisoli</name>
    <dbReference type="NCBI Taxonomy" id="2705255"/>
    <lineage>
        <taxon>Bacteria</taxon>
        <taxon>Bacillati</taxon>
        <taxon>Actinomycetota</taxon>
        <taxon>Actinomycetes</taxon>
        <taxon>Kitasatosporales</taxon>
        <taxon>Streptomycetaceae</taxon>
        <taxon>Streptantibioticus</taxon>
    </lineage>
</organism>
<dbReference type="EMBL" id="JABXJJ020000018">
    <property type="protein sequence ID" value="MDI5970921.1"/>
    <property type="molecule type" value="Genomic_DNA"/>
</dbReference>
<evidence type="ECO:0000313" key="5">
    <source>
        <dbReference type="Proteomes" id="UP001156398"/>
    </source>
</evidence>
<feature type="domain" description="Acyl-CoA dehydrogenase/oxidase C-terminal" evidence="2">
    <location>
        <begin position="84"/>
        <end position="141"/>
    </location>
</feature>
<name>A0AA90H439_9ACTN</name>
<evidence type="ECO:0000313" key="3">
    <source>
        <dbReference type="EMBL" id="MDI5964574.1"/>
    </source>
</evidence>
<evidence type="ECO:0000259" key="2">
    <source>
        <dbReference type="Pfam" id="PF00441"/>
    </source>
</evidence>
<dbReference type="EMBL" id="JAAGKO020000025">
    <property type="protein sequence ID" value="MDI5964574.1"/>
    <property type="molecule type" value="Genomic_DNA"/>
</dbReference>
<gene>
    <name evidence="3" type="ORF">POF43_017885</name>
    <name evidence="4" type="ORF">POF50_016490</name>
</gene>
<accession>A0AA90H439</accession>
<keyword evidence="1" id="KW-0285">Flavoprotein</keyword>